<comment type="caution">
    <text evidence="1">The sequence shown here is derived from an EMBL/GenBank/DDBJ whole genome shotgun (WGS) entry which is preliminary data.</text>
</comment>
<gene>
    <name evidence="1" type="ORF">MLD38_011901</name>
</gene>
<proteinExistence type="predicted"/>
<protein>
    <submittedName>
        <fullName evidence="1">Uncharacterized protein</fullName>
    </submittedName>
</protein>
<reference evidence="2" key="1">
    <citation type="journal article" date="2023" name="Front. Plant Sci.">
        <title>Chromosomal-level genome assembly of Melastoma candidum provides insights into trichome evolution.</title>
        <authorList>
            <person name="Zhong Y."/>
            <person name="Wu W."/>
            <person name="Sun C."/>
            <person name="Zou P."/>
            <person name="Liu Y."/>
            <person name="Dai S."/>
            <person name="Zhou R."/>
        </authorList>
    </citation>
    <scope>NUCLEOTIDE SEQUENCE [LARGE SCALE GENOMIC DNA]</scope>
</reference>
<sequence>MATTVATMAVIGPCSPSHVNKRPSPPLKLAATLPPGPADPPLRRLGSQGHRFRHHCCFGACTRSPEDYGDCRGRQPGARAPAPGHPCHSLGTLQHPPAGAQPDQPDARGQGGGSRARSGRDWDMGSGRTGKCSSFRSRWRCVAGCSPEGQQGTVVADCSDAGIGVGRIHILQPALNQINRMRSK</sequence>
<keyword evidence="2" id="KW-1185">Reference proteome</keyword>
<accession>A0ACB9R4J3</accession>
<organism evidence="1 2">
    <name type="scientific">Melastoma candidum</name>
    <dbReference type="NCBI Taxonomy" id="119954"/>
    <lineage>
        <taxon>Eukaryota</taxon>
        <taxon>Viridiplantae</taxon>
        <taxon>Streptophyta</taxon>
        <taxon>Embryophyta</taxon>
        <taxon>Tracheophyta</taxon>
        <taxon>Spermatophyta</taxon>
        <taxon>Magnoliopsida</taxon>
        <taxon>eudicotyledons</taxon>
        <taxon>Gunneridae</taxon>
        <taxon>Pentapetalae</taxon>
        <taxon>rosids</taxon>
        <taxon>malvids</taxon>
        <taxon>Myrtales</taxon>
        <taxon>Melastomataceae</taxon>
        <taxon>Melastomatoideae</taxon>
        <taxon>Melastomateae</taxon>
        <taxon>Melastoma</taxon>
    </lineage>
</organism>
<dbReference type="EMBL" id="CM042883">
    <property type="protein sequence ID" value="KAI4373828.1"/>
    <property type="molecule type" value="Genomic_DNA"/>
</dbReference>
<dbReference type="Proteomes" id="UP001057402">
    <property type="component" value="Chromosome 4"/>
</dbReference>
<name>A0ACB9R4J3_9MYRT</name>
<evidence type="ECO:0000313" key="2">
    <source>
        <dbReference type="Proteomes" id="UP001057402"/>
    </source>
</evidence>
<evidence type="ECO:0000313" key="1">
    <source>
        <dbReference type="EMBL" id="KAI4373828.1"/>
    </source>
</evidence>